<dbReference type="Proteomes" id="UP000255207">
    <property type="component" value="Unassembled WGS sequence"/>
</dbReference>
<dbReference type="InterPro" id="IPR036688">
    <property type="entry name" value="MoeA_C_domain_IV_sf"/>
</dbReference>
<dbReference type="RefSeq" id="WP_114830327.1">
    <property type="nucleotide sequence ID" value="NZ_QQTO01000035.1"/>
</dbReference>
<dbReference type="FunFam" id="3.40.980.10:FF:000004">
    <property type="entry name" value="Molybdopterin molybdenumtransferase"/>
    <property type="match status" value="1"/>
</dbReference>
<comment type="cofactor">
    <cofactor evidence="1 11">
        <name>Mg(2+)</name>
        <dbReference type="ChEBI" id="CHEBI:18420"/>
    </cofactor>
</comment>
<dbReference type="InterPro" id="IPR038987">
    <property type="entry name" value="MoeA-like"/>
</dbReference>
<dbReference type="OrthoDB" id="9804758at2"/>
<dbReference type="InterPro" id="IPR001453">
    <property type="entry name" value="MoaB/Mog_dom"/>
</dbReference>
<dbReference type="GO" id="GO:0046872">
    <property type="term" value="F:metal ion binding"/>
    <property type="evidence" value="ECO:0007669"/>
    <property type="project" value="UniProtKB-UniRule"/>
</dbReference>
<keyword evidence="7 11" id="KW-0479">Metal-binding</keyword>
<comment type="function">
    <text evidence="2 11">Catalyzes the insertion of molybdate into adenylated molybdopterin with the concomitant release of AMP.</text>
</comment>
<evidence type="ECO:0000256" key="9">
    <source>
        <dbReference type="ARBA" id="ARBA00023150"/>
    </source>
</evidence>
<comment type="catalytic activity">
    <reaction evidence="10">
        <text>adenylyl-molybdopterin + molybdate = Mo-molybdopterin + AMP + H(+)</text>
        <dbReference type="Rhea" id="RHEA:35047"/>
        <dbReference type="ChEBI" id="CHEBI:15378"/>
        <dbReference type="ChEBI" id="CHEBI:36264"/>
        <dbReference type="ChEBI" id="CHEBI:62727"/>
        <dbReference type="ChEBI" id="CHEBI:71302"/>
        <dbReference type="ChEBI" id="CHEBI:456215"/>
        <dbReference type="EC" id="2.10.1.1"/>
    </reaction>
</comment>
<feature type="domain" description="MoaB/Mog" evidence="12">
    <location>
        <begin position="191"/>
        <end position="328"/>
    </location>
</feature>
<dbReference type="UniPathway" id="UPA00344"/>
<evidence type="ECO:0000256" key="8">
    <source>
        <dbReference type="ARBA" id="ARBA00022842"/>
    </source>
</evidence>
<dbReference type="EMBL" id="QQTP01000008">
    <property type="protein sequence ID" value="RDJ23702.1"/>
    <property type="molecule type" value="Genomic_DNA"/>
</dbReference>
<keyword evidence="14" id="KW-1185">Reference proteome</keyword>
<comment type="similarity">
    <text evidence="4 11">Belongs to the MoeA family.</text>
</comment>
<evidence type="ECO:0000256" key="6">
    <source>
        <dbReference type="ARBA" id="ARBA00022679"/>
    </source>
</evidence>
<dbReference type="Gene3D" id="3.40.980.10">
    <property type="entry name" value="MoaB/Mog-like domain"/>
    <property type="match status" value="1"/>
</dbReference>
<evidence type="ECO:0000256" key="11">
    <source>
        <dbReference type="RuleBase" id="RU365090"/>
    </source>
</evidence>
<gene>
    <name evidence="13" type="ORF">DWE98_16290</name>
</gene>
<keyword evidence="6 11" id="KW-0808">Transferase</keyword>
<dbReference type="InterPro" id="IPR008284">
    <property type="entry name" value="MoCF_biosynth_CS"/>
</dbReference>
<dbReference type="Gene3D" id="3.90.105.10">
    <property type="entry name" value="Molybdopterin biosynthesis moea protein, domain 2"/>
    <property type="match status" value="1"/>
</dbReference>
<dbReference type="GO" id="GO:0061599">
    <property type="term" value="F:molybdopterin molybdotransferase activity"/>
    <property type="evidence" value="ECO:0007669"/>
    <property type="project" value="UniProtKB-UniRule"/>
</dbReference>
<sequence>MAQLSDDSFAFGGPLMNIEQANALVGERVRPVAESETVALAEADGRVLAEQVIAGLDLPPFANSAVDGYAVRFADLAAAGESRLRLAGRIAAGSDAAGVATEGVAVRVFTGAPMPDGADTVFMQEDVVAEDGFVRLPAGLRRGANARPAGEDIARGDMAFAPGRRLRPQDLALLAGLGRTSVLVHRRPRVAIFSTGDELAEPGQPLPPAGIYDANRAALRAMVQRAGAEVVDLGILRDEPESLAARLAEAARSCDLVLTSGGVSTGEEDHVKAAVERAGSLVFWRIGIKPGRPVAMGVIAGVPFIGLPGNPVAVFVTFAFLVRAVIARLSGTEYKPPVPLPVRLAFPYRKKEGRREYVRVSLTPGGDGVFVASKHPQDGAGVMTSLTRTDGLVELAEDLTTIEAGFLAPFLAYDLLIG</sequence>
<dbReference type="GO" id="GO:0005829">
    <property type="term" value="C:cytosol"/>
    <property type="evidence" value="ECO:0007669"/>
    <property type="project" value="TreeGrafter"/>
</dbReference>
<protein>
    <recommendedName>
        <fullName evidence="11">Molybdopterin molybdenumtransferase</fullName>
        <ecNumber evidence="11">2.10.1.1</ecNumber>
    </recommendedName>
</protein>
<evidence type="ECO:0000256" key="10">
    <source>
        <dbReference type="ARBA" id="ARBA00047317"/>
    </source>
</evidence>
<evidence type="ECO:0000256" key="1">
    <source>
        <dbReference type="ARBA" id="ARBA00001946"/>
    </source>
</evidence>
<accession>A0A370L4D8</accession>
<dbReference type="InterPro" id="IPR036425">
    <property type="entry name" value="MoaB/Mog-like_dom_sf"/>
</dbReference>
<evidence type="ECO:0000256" key="7">
    <source>
        <dbReference type="ARBA" id="ARBA00022723"/>
    </source>
</evidence>
<dbReference type="SUPFAM" id="SSF63867">
    <property type="entry name" value="MoeA C-terminal domain-like"/>
    <property type="match status" value="1"/>
</dbReference>
<dbReference type="Pfam" id="PF00994">
    <property type="entry name" value="MoCF_biosynth"/>
    <property type="match status" value="1"/>
</dbReference>
<dbReference type="AlphaFoldDB" id="A0A370L4D8"/>
<dbReference type="Gene3D" id="2.170.190.11">
    <property type="entry name" value="Molybdopterin biosynthesis moea protein, domain 3"/>
    <property type="match status" value="1"/>
</dbReference>
<keyword evidence="9 11" id="KW-0501">Molybdenum cofactor biosynthesis</keyword>
<evidence type="ECO:0000259" key="12">
    <source>
        <dbReference type="SMART" id="SM00852"/>
    </source>
</evidence>
<dbReference type="SUPFAM" id="SSF53218">
    <property type="entry name" value="Molybdenum cofactor biosynthesis proteins"/>
    <property type="match status" value="1"/>
</dbReference>
<proteinExistence type="inferred from homology"/>
<dbReference type="InterPro" id="IPR005111">
    <property type="entry name" value="MoeA_C_domain_IV"/>
</dbReference>
<dbReference type="Gene3D" id="2.40.340.10">
    <property type="entry name" value="MoeA, C-terminal, domain IV"/>
    <property type="match status" value="1"/>
</dbReference>
<dbReference type="GO" id="GO:0006777">
    <property type="term" value="P:Mo-molybdopterin cofactor biosynthetic process"/>
    <property type="evidence" value="ECO:0007669"/>
    <property type="project" value="UniProtKB-UniRule"/>
</dbReference>
<keyword evidence="5 11" id="KW-0500">Molybdenum</keyword>
<evidence type="ECO:0000256" key="4">
    <source>
        <dbReference type="ARBA" id="ARBA00010763"/>
    </source>
</evidence>
<dbReference type="EC" id="2.10.1.1" evidence="11"/>
<dbReference type="CDD" id="cd00887">
    <property type="entry name" value="MoeA"/>
    <property type="match status" value="1"/>
</dbReference>
<organism evidence="13 14">
    <name type="scientific">Bosea caraganae</name>
    <dbReference type="NCBI Taxonomy" id="2763117"/>
    <lineage>
        <taxon>Bacteria</taxon>
        <taxon>Pseudomonadati</taxon>
        <taxon>Pseudomonadota</taxon>
        <taxon>Alphaproteobacteria</taxon>
        <taxon>Hyphomicrobiales</taxon>
        <taxon>Boseaceae</taxon>
        <taxon>Bosea</taxon>
    </lineage>
</organism>
<dbReference type="NCBIfam" id="TIGR00177">
    <property type="entry name" value="molyb_syn"/>
    <property type="match status" value="1"/>
</dbReference>
<dbReference type="SMART" id="SM00852">
    <property type="entry name" value="MoCF_biosynth"/>
    <property type="match status" value="1"/>
</dbReference>
<dbReference type="PANTHER" id="PTHR10192:SF5">
    <property type="entry name" value="GEPHYRIN"/>
    <property type="match status" value="1"/>
</dbReference>
<keyword evidence="8 11" id="KW-0460">Magnesium</keyword>
<dbReference type="PANTHER" id="PTHR10192">
    <property type="entry name" value="MOLYBDOPTERIN BIOSYNTHESIS PROTEIN"/>
    <property type="match status" value="1"/>
</dbReference>
<dbReference type="InterPro" id="IPR005110">
    <property type="entry name" value="MoeA_linker/N"/>
</dbReference>
<comment type="caution">
    <text evidence="13">The sequence shown here is derived from an EMBL/GenBank/DDBJ whole genome shotgun (WGS) entry which is preliminary data.</text>
</comment>
<evidence type="ECO:0000313" key="14">
    <source>
        <dbReference type="Proteomes" id="UP000255207"/>
    </source>
</evidence>
<dbReference type="SUPFAM" id="SSF63882">
    <property type="entry name" value="MoeA N-terminal region -like"/>
    <property type="match status" value="1"/>
</dbReference>
<comment type="pathway">
    <text evidence="3 11">Cofactor biosynthesis; molybdopterin biosynthesis.</text>
</comment>
<dbReference type="PROSITE" id="PS01079">
    <property type="entry name" value="MOCF_BIOSYNTHESIS_2"/>
    <property type="match status" value="1"/>
</dbReference>
<evidence type="ECO:0000256" key="5">
    <source>
        <dbReference type="ARBA" id="ARBA00022505"/>
    </source>
</evidence>
<dbReference type="Pfam" id="PF03454">
    <property type="entry name" value="MoeA_C"/>
    <property type="match status" value="1"/>
</dbReference>
<evidence type="ECO:0000256" key="2">
    <source>
        <dbReference type="ARBA" id="ARBA00002901"/>
    </source>
</evidence>
<dbReference type="NCBIfam" id="NF045515">
    <property type="entry name" value="Glp_gephyrin"/>
    <property type="match status" value="1"/>
</dbReference>
<dbReference type="Pfam" id="PF03453">
    <property type="entry name" value="MoeA_N"/>
    <property type="match status" value="1"/>
</dbReference>
<reference evidence="14" key="1">
    <citation type="submission" date="2018-07" db="EMBL/GenBank/DDBJ databases">
        <authorList>
            <person name="Safronova V.I."/>
            <person name="Chirak E.R."/>
            <person name="Sazanova A.L."/>
        </authorList>
    </citation>
    <scope>NUCLEOTIDE SEQUENCE [LARGE SCALE GENOMIC DNA]</scope>
    <source>
        <strain evidence="14">RCAM04685</strain>
    </source>
</reference>
<evidence type="ECO:0000256" key="3">
    <source>
        <dbReference type="ARBA" id="ARBA00005046"/>
    </source>
</evidence>
<evidence type="ECO:0000313" key="13">
    <source>
        <dbReference type="EMBL" id="RDJ23702.1"/>
    </source>
</evidence>
<dbReference type="InterPro" id="IPR036135">
    <property type="entry name" value="MoeA_linker/N_sf"/>
</dbReference>
<name>A0A370L4D8_9HYPH</name>